<dbReference type="GO" id="GO:0008289">
    <property type="term" value="F:lipid binding"/>
    <property type="evidence" value="ECO:0007669"/>
    <property type="project" value="InterPro"/>
</dbReference>
<protein>
    <recommendedName>
        <fullName evidence="2">START domain-containing protein</fullName>
    </recommendedName>
</protein>
<dbReference type="EMBL" id="HBEN01008039">
    <property type="protein sequence ID" value="CAD8441025.1"/>
    <property type="molecule type" value="Transcribed_RNA"/>
</dbReference>
<dbReference type="InterPro" id="IPR002913">
    <property type="entry name" value="START_lipid-bd_dom"/>
</dbReference>
<accession>A0A7S0D2G6</accession>
<feature type="region of interest" description="Disordered" evidence="1">
    <location>
        <begin position="422"/>
        <end position="467"/>
    </location>
</feature>
<organism evidence="3">
    <name type="scientific">Micromonas pusilla</name>
    <name type="common">Picoplanktonic green alga</name>
    <name type="synonym">Chromulina pusilla</name>
    <dbReference type="NCBI Taxonomy" id="38833"/>
    <lineage>
        <taxon>Eukaryota</taxon>
        <taxon>Viridiplantae</taxon>
        <taxon>Chlorophyta</taxon>
        <taxon>Mamiellophyceae</taxon>
        <taxon>Mamiellales</taxon>
        <taxon>Mamiellaceae</taxon>
        <taxon>Micromonas</taxon>
    </lineage>
</organism>
<dbReference type="PROSITE" id="PS50848">
    <property type="entry name" value="START"/>
    <property type="match status" value="1"/>
</dbReference>
<sequence length="645" mass="70093">MTRQRRRRMSSSAVAVAARAAVASAICVGAITARARLRDERSGRFAFAEARGESDEDALTQLDIFAPCVLEAIGTFLVALSILITADPFRDARAVVKHVTLQSIRGGNFRFFSPRTASGRRASSDRRRRETPFDAFAEDLHPPALDRTPRMTPALDALVTDADVEHFLRELASAPTEREAEEAMAREDEAPERWREDAEEEVMSGGDARLRGGSGRSGETRARDDASGDARRRAGVEAATAAALSAGWSVLARGDTGNGTTFRLLKRNEPAPGTAAEGRRGLTQFRLEMVMEGVSAEQLARVQMNDVIRGEWDTSLVVADHLARSDAETYDVSTDMNAITDAEDNDAGEGSELAFWRMKFPAPLAPRDYLFVRRRWRCARGAYYGVTKDATGSRDGDALLEQLGPKNGSGLRVRRIFSGQRVRDVASNARRPEDETPWRNAVPPSPANSTTSASGGGDASGGGNGGDVPSCTGAAELVSVYHEDSGVPAAVICLGACKGLMPYMRNLEEAARGGRFAPGASGAFSNAARVSFDRQRHVRVRRRLFGKDGVAASFWPLRRFNLARGDSASRWFPRRADATGENSVGGHRPHGVRSTLSRIKRSLIHRTAHRRAPGHDHVRAEGRRRRLMVRAAGLVALASRIAKNR</sequence>
<dbReference type="Gene3D" id="3.30.530.20">
    <property type="match status" value="1"/>
</dbReference>
<evidence type="ECO:0000313" key="3">
    <source>
        <dbReference type="EMBL" id="CAD8441025.1"/>
    </source>
</evidence>
<evidence type="ECO:0000256" key="1">
    <source>
        <dbReference type="SAM" id="MobiDB-lite"/>
    </source>
</evidence>
<dbReference type="InterPro" id="IPR051213">
    <property type="entry name" value="START_lipid_transfer"/>
</dbReference>
<dbReference type="PANTHER" id="PTHR19308">
    <property type="entry name" value="PHOSPHATIDYLCHOLINE TRANSFER PROTEIN"/>
    <property type="match status" value="1"/>
</dbReference>
<feature type="compositionally biased region" description="Basic and acidic residues" evidence="1">
    <location>
        <begin position="122"/>
        <end position="132"/>
    </location>
</feature>
<feature type="compositionally biased region" description="Basic and acidic residues" evidence="1">
    <location>
        <begin position="218"/>
        <end position="233"/>
    </location>
</feature>
<reference evidence="3" key="1">
    <citation type="submission" date="2021-01" db="EMBL/GenBank/DDBJ databases">
        <authorList>
            <person name="Corre E."/>
            <person name="Pelletier E."/>
            <person name="Niang G."/>
            <person name="Scheremetjew M."/>
            <person name="Finn R."/>
            <person name="Kale V."/>
            <person name="Holt S."/>
            <person name="Cochrane G."/>
            <person name="Meng A."/>
            <person name="Brown T."/>
            <person name="Cohen L."/>
        </authorList>
    </citation>
    <scope>NUCLEOTIDE SEQUENCE</scope>
    <source>
        <strain evidence="3">CCAC1681</strain>
    </source>
</reference>
<dbReference type="GO" id="GO:0005737">
    <property type="term" value="C:cytoplasm"/>
    <property type="evidence" value="ECO:0007669"/>
    <property type="project" value="UniProtKB-ARBA"/>
</dbReference>
<feature type="compositionally biased region" description="Gly residues" evidence="1">
    <location>
        <begin position="454"/>
        <end position="466"/>
    </location>
</feature>
<dbReference type="InterPro" id="IPR023393">
    <property type="entry name" value="START-like_dom_sf"/>
</dbReference>
<evidence type="ECO:0000259" key="2">
    <source>
        <dbReference type="PROSITE" id="PS50848"/>
    </source>
</evidence>
<feature type="region of interest" description="Disordered" evidence="1">
    <location>
        <begin position="259"/>
        <end position="278"/>
    </location>
</feature>
<gene>
    <name evidence="3" type="ORF">MSP1401_LOCUS6640</name>
</gene>
<feature type="domain" description="START" evidence="2">
    <location>
        <begin position="247"/>
        <end position="516"/>
    </location>
</feature>
<feature type="region of interest" description="Disordered" evidence="1">
    <location>
        <begin position="115"/>
        <end position="149"/>
    </location>
</feature>
<dbReference type="PANTHER" id="PTHR19308:SF39">
    <property type="entry name" value="PHOSPHATIDYLCHOLINE TRANSFER PROTEIN"/>
    <property type="match status" value="1"/>
</dbReference>
<proteinExistence type="predicted"/>
<dbReference type="AlphaFoldDB" id="A0A7S0D2G6"/>
<feature type="region of interest" description="Disordered" evidence="1">
    <location>
        <begin position="172"/>
        <end position="233"/>
    </location>
</feature>
<feature type="compositionally biased region" description="Basic and acidic residues" evidence="1">
    <location>
        <begin position="176"/>
        <end position="196"/>
    </location>
</feature>
<name>A0A7S0D2G6_MICPS</name>
<dbReference type="SUPFAM" id="SSF55961">
    <property type="entry name" value="Bet v1-like"/>
    <property type="match status" value="1"/>
</dbReference>